<evidence type="ECO:0000313" key="5">
    <source>
        <dbReference type="Proteomes" id="UP001198242"/>
    </source>
</evidence>
<dbReference type="RefSeq" id="WP_308457101.1">
    <property type="nucleotide sequence ID" value="NZ_JAJEQM010000022.1"/>
</dbReference>
<dbReference type="NCBIfam" id="NF005559">
    <property type="entry name" value="PRK07231.1"/>
    <property type="match status" value="1"/>
</dbReference>
<keyword evidence="2 4" id="KW-0560">Oxidoreductase</keyword>
<dbReference type="SUPFAM" id="SSF51735">
    <property type="entry name" value="NAD(P)-binding Rossmann-fold domains"/>
    <property type="match status" value="1"/>
</dbReference>
<sequence>MKNVLITGGSRGIGKACVYEFSNNGYRVFLNYNKSSDEAEKIKNETGAVMVKADVSDSKQVNDMAEFIHTNYGKIDVIVNNAGISQQKMFTDITENDWDRMFDLNMKSMYLVTKAFVDDMIYKQSGKIINISSMWGVTGGSCEVHYSAAKAAVIGFTKALAKELGPSGICVNCVAPGVIETEMNSHLTKEDFDCLCEETPLERLGKPEEIAKTVRFLASENADFITGQVVNVDGGMVI</sequence>
<dbReference type="GO" id="GO:0032787">
    <property type="term" value="P:monocarboxylic acid metabolic process"/>
    <property type="evidence" value="ECO:0007669"/>
    <property type="project" value="UniProtKB-ARBA"/>
</dbReference>
<dbReference type="AlphaFoldDB" id="A0AAE3E1T4"/>
<dbReference type="Proteomes" id="UP001198242">
    <property type="component" value="Unassembled WGS sequence"/>
</dbReference>
<dbReference type="FunFam" id="3.40.50.720:FF:000173">
    <property type="entry name" value="3-oxoacyl-[acyl-carrier protein] reductase"/>
    <property type="match status" value="1"/>
</dbReference>
<name>A0AAE3E1T4_9FIRM</name>
<dbReference type="InterPro" id="IPR020904">
    <property type="entry name" value="Sc_DH/Rdtase_CS"/>
</dbReference>
<dbReference type="GO" id="GO:0004316">
    <property type="term" value="F:3-oxoacyl-[acyl-carrier-protein] reductase (NADPH) activity"/>
    <property type="evidence" value="ECO:0007669"/>
    <property type="project" value="UniProtKB-EC"/>
</dbReference>
<dbReference type="InterPro" id="IPR036291">
    <property type="entry name" value="NAD(P)-bd_dom_sf"/>
</dbReference>
<protein>
    <submittedName>
        <fullName evidence="4">3-oxoacyl-ACP reductase FabG</fullName>
        <ecNumber evidence="4">1.1.1.100</ecNumber>
    </submittedName>
</protein>
<evidence type="ECO:0000313" key="4">
    <source>
        <dbReference type="EMBL" id="MCC2211665.1"/>
    </source>
</evidence>
<dbReference type="PANTHER" id="PTHR42879">
    <property type="entry name" value="3-OXOACYL-(ACYL-CARRIER-PROTEIN) REDUCTASE"/>
    <property type="match status" value="1"/>
</dbReference>
<dbReference type="InterPro" id="IPR050259">
    <property type="entry name" value="SDR"/>
</dbReference>
<dbReference type="GO" id="GO:0008202">
    <property type="term" value="P:steroid metabolic process"/>
    <property type="evidence" value="ECO:0007669"/>
    <property type="project" value="UniProtKB-KW"/>
</dbReference>
<organism evidence="4 5">
    <name type="scientific">Hominilimicola fabiformis</name>
    <dbReference type="NCBI Taxonomy" id="2885356"/>
    <lineage>
        <taxon>Bacteria</taxon>
        <taxon>Bacillati</taxon>
        <taxon>Bacillota</taxon>
        <taxon>Clostridia</taxon>
        <taxon>Eubacteriales</taxon>
        <taxon>Oscillospiraceae</taxon>
        <taxon>Hominilimicola</taxon>
    </lineage>
</organism>
<dbReference type="NCBIfam" id="NF009466">
    <property type="entry name" value="PRK12826.1-2"/>
    <property type="match status" value="1"/>
</dbReference>
<dbReference type="PRINTS" id="PR00080">
    <property type="entry name" value="SDRFAMILY"/>
</dbReference>
<dbReference type="PRINTS" id="PR00081">
    <property type="entry name" value="GDHRDH"/>
</dbReference>
<reference evidence="4 5" key="1">
    <citation type="submission" date="2021-10" db="EMBL/GenBank/DDBJ databases">
        <title>Anaerobic single-cell dispensing facilitates the cultivation of human gut bacteria.</title>
        <authorList>
            <person name="Afrizal A."/>
        </authorList>
    </citation>
    <scope>NUCLEOTIDE SEQUENCE [LARGE SCALE GENOMIC DNA]</scope>
    <source>
        <strain evidence="4 5">CLA-AA-H232</strain>
    </source>
</reference>
<dbReference type="EC" id="1.1.1.100" evidence="4"/>
<evidence type="ECO:0000256" key="1">
    <source>
        <dbReference type="ARBA" id="ARBA00006484"/>
    </source>
</evidence>
<proteinExistence type="inferred from homology"/>
<comment type="similarity">
    <text evidence="1">Belongs to the short-chain dehydrogenases/reductases (SDR) family.</text>
</comment>
<dbReference type="NCBIfam" id="NF047420">
    <property type="entry name" value="EF_P_mod_YmfI"/>
    <property type="match status" value="1"/>
</dbReference>
<comment type="caution">
    <text evidence="4">The sequence shown here is derived from an EMBL/GenBank/DDBJ whole genome shotgun (WGS) entry which is preliminary data.</text>
</comment>
<dbReference type="PROSITE" id="PS00061">
    <property type="entry name" value="ADH_SHORT"/>
    <property type="match status" value="1"/>
</dbReference>
<evidence type="ECO:0000256" key="2">
    <source>
        <dbReference type="ARBA" id="ARBA00023002"/>
    </source>
</evidence>
<accession>A0AAE3E1T4</accession>
<evidence type="ECO:0000256" key="3">
    <source>
        <dbReference type="ARBA" id="ARBA00023221"/>
    </source>
</evidence>
<dbReference type="PANTHER" id="PTHR42879:SF2">
    <property type="entry name" value="3-OXOACYL-[ACYL-CARRIER-PROTEIN] REDUCTASE FABG"/>
    <property type="match status" value="1"/>
</dbReference>
<keyword evidence="3" id="KW-0753">Steroid metabolism</keyword>
<keyword evidence="3" id="KW-0443">Lipid metabolism</keyword>
<dbReference type="InterPro" id="IPR002347">
    <property type="entry name" value="SDR_fam"/>
</dbReference>
<dbReference type="Gene3D" id="3.40.50.720">
    <property type="entry name" value="NAD(P)-binding Rossmann-like Domain"/>
    <property type="match status" value="1"/>
</dbReference>
<gene>
    <name evidence="4" type="primary">fabG</name>
    <name evidence="4" type="ORF">LKE05_12830</name>
</gene>
<dbReference type="EMBL" id="JAJEQM010000022">
    <property type="protein sequence ID" value="MCC2211665.1"/>
    <property type="molecule type" value="Genomic_DNA"/>
</dbReference>
<keyword evidence="5" id="KW-1185">Reference proteome</keyword>
<dbReference type="Pfam" id="PF13561">
    <property type="entry name" value="adh_short_C2"/>
    <property type="match status" value="1"/>
</dbReference>